<accession>A0A0F4KV44</accession>
<protein>
    <recommendedName>
        <fullName evidence="4">DUF2530 domain-containing protein</fullName>
    </recommendedName>
</protein>
<keyword evidence="1" id="KW-0812">Transmembrane</keyword>
<evidence type="ECO:0008006" key="4">
    <source>
        <dbReference type="Google" id="ProtNLM"/>
    </source>
</evidence>
<feature type="transmembrane region" description="Helical" evidence="1">
    <location>
        <begin position="26"/>
        <end position="48"/>
    </location>
</feature>
<evidence type="ECO:0000313" key="2">
    <source>
        <dbReference type="EMBL" id="KJY49884.1"/>
    </source>
</evidence>
<keyword evidence="1" id="KW-1133">Transmembrane helix</keyword>
<dbReference type="Proteomes" id="UP000033648">
    <property type="component" value="Unassembled WGS sequence"/>
</dbReference>
<name>A0A0F4KV44_9BIFI</name>
<gene>
    <name evidence="2" type="ORF">JF69_11950</name>
</gene>
<comment type="caution">
    <text evidence="2">The sequence shown here is derived from an EMBL/GenBank/DDBJ whole genome shotgun (WGS) entry which is preliminary data.</text>
</comment>
<feature type="transmembrane region" description="Helical" evidence="1">
    <location>
        <begin position="54"/>
        <end position="71"/>
    </location>
</feature>
<evidence type="ECO:0000313" key="3">
    <source>
        <dbReference type="Proteomes" id="UP000033648"/>
    </source>
</evidence>
<keyword evidence="1" id="KW-0472">Membrane</keyword>
<proteinExistence type="predicted"/>
<organism evidence="2 3">
    <name type="scientific">Bifidobacterium asteroides</name>
    <dbReference type="NCBI Taxonomy" id="1684"/>
    <lineage>
        <taxon>Bacteria</taxon>
        <taxon>Bacillati</taxon>
        <taxon>Actinomycetota</taxon>
        <taxon>Actinomycetes</taxon>
        <taxon>Bifidobacteriales</taxon>
        <taxon>Bifidobacteriaceae</taxon>
        <taxon>Bifidobacterium</taxon>
    </lineage>
</organism>
<dbReference type="OrthoDB" id="3243101at2"/>
<dbReference type="AlphaFoldDB" id="A0A0F4KV44"/>
<dbReference type="EMBL" id="JWME01000011">
    <property type="protein sequence ID" value="KJY49884.1"/>
    <property type="molecule type" value="Genomic_DNA"/>
</dbReference>
<evidence type="ECO:0000256" key="1">
    <source>
        <dbReference type="SAM" id="Phobius"/>
    </source>
</evidence>
<sequence length="95" mass="10532">MKLAPIFDPDARRPSPRPVQVDLRRIFLLGTGAWILALAVVGILALTGMTVTKPLIVCLSGVGVGILLLIWEHFNRWDYRRLAQQTDPEPEEASA</sequence>
<reference evidence="2 3" key="1">
    <citation type="submission" date="2014-12" db="EMBL/GenBank/DDBJ databases">
        <title>Comparative genomics of the lactic acid bacteria isolated from the honey bee gut.</title>
        <authorList>
            <person name="Ellegaard K.M."/>
            <person name="Tamarit D."/>
            <person name="Javelind E."/>
            <person name="Olofsson T."/>
            <person name="Andersson S.G."/>
            <person name="Vasquez A."/>
        </authorList>
    </citation>
    <scope>NUCLEOTIDE SEQUENCE [LARGE SCALE GENOMIC DNA]</scope>
    <source>
        <strain evidence="2 3">Bin2</strain>
    </source>
</reference>